<dbReference type="PROSITE" id="PS50280">
    <property type="entry name" value="SET"/>
    <property type="match status" value="1"/>
</dbReference>
<dbReference type="PANTHER" id="PTHR47643">
    <property type="entry name" value="TPR DOMAIN PROTEIN (AFU_ORTHOLOGUE AFUA_5G12710)"/>
    <property type="match status" value="1"/>
</dbReference>
<dbReference type="EMBL" id="WIWT01000004">
    <property type="protein sequence ID" value="KAF3221745.1"/>
    <property type="molecule type" value="Genomic_DNA"/>
</dbReference>
<dbReference type="OrthoDB" id="438641at2759"/>
<evidence type="ECO:0000313" key="6">
    <source>
        <dbReference type="Proteomes" id="UP000472727"/>
    </source>
</evidence>
<proteinExistence type="predicted"/>
<name>A0A6G1MMQ5_ORBOL</name>
<dbReference type="Proteomes" id="UP000614610">
    <property type="component" value="Unassembled WGS sequence"/>
</dbReference>
<dbReference type="SUPFAM" id="SSF48452">
    <property type="entry name" value="TPR-like"/>
    <property type="match status" value="1"/>
</dbReference>
<evidence type="ECO:0000313" key="7">
    <source>
        <dbReference type="Proteomes" id="UP000483672"/>
    </source>
</evidence>
<reference evidence="6 7" key="1">
    <citation type="submission" date="2019-06" db="EMBL/GenBank/DDBJ databases">
        <authorList>
            <person name="Palmer J.M."/>
        </authorList>
    </citation>
    <scope>NUCLEOTIDE SEQUENCE</scope>
    <source>
        <strain evidence="5 6">TWF106</strain>
        <strain evidence="3 7">TWF191</strain>
        <strain evidence="4">TWF679</strain>
    </source>
</reference>
<dbReference type="EMBL" id="WIPF01000192">
    <property type="protein sequence ID" value="KAF3200634.1"/>
    <property type="molecule type" value="Genomic_DNA"/>
</dbReference>
<feature type="region of interest" description="Disordered" evidence="1">
    <location>
        <begin position="846"/>
        <end position="883"/>
    </location>
</feature>
<dbReference type="InterPro" id="IPR011990">
    <property type="entry name" value="TPR-like_helical_dom_sf"/>
</dbReference>
<sequence>MAQSMAPAYTDPARTQILTDLATTFEKLYESSAPNQGKKNPLTTKEAVMEKYKHVHEQETKYYSSEGALRFVLTDPYEPANPCFPIEKLRKIQVRDLIVGKRHKSAYIKIKLVSIAQRHECAVDVMFEDEGGTYGALRVYFLEEETEPWDHLPKGNLLIIRDPYFWDSGDGATFVRVDHHSDMQFIHSWDTATEKHVPAIWKHSVPLEEMTASQLVGLAELFHEDGEFQAALEKYNWAEQRIIKKIGPEACQDVLRRLYIGRADTNVKLRRHYATVKDIEAYLKLSPDDSEALHLRALRYYYTGKFELCQEEVGKLLEKHPKQITYLHLGRRAKERYEEVKFGKFNWKAMRQKAAKLEYNLDHAEFSHPVKLKKTPNGRRIFTTRDIKRGDILMVSKAIAITGFEDVNACIQIAPRNGKFECEYGCSAAFDIEILERIKREGSEWYEKTLCLMDEGGYFPAPHRYPDGTKAVDTFHIEAIRRKNSMIISNLPLLQHRSTGYMVHTPTHIPRNIHYNCGMWFLPSFLRHSCIPNAHRSAIGEMLIVRAGKDIPKDTKVTINCSTPSNWEFPMTEFVCTCPVHTHDFILSGDPNDPENVTKLKASIWREFNNKCQYIEKAKTNPEKWMKINLLELLSSMSDCLDKARPSIPLPDEIPQVQLAHRHRYIAAAYYGAGQRRHARCACYKVLDSLGVDYLVLEQFDRVIWKNHGQCTDDLLHTYNDLSAMAKTPGIKKCWRDAAIDAYEILCGERYSFDTVMPKVPFVELQDKCQCVGVDNLMDATEAQMRKRMGVDPKKEEEVRSTVDGLAIMQIMNDGAARAWKNMQERKKKEQVIGAEAMAEIIMKREKDREVIRKRDEAEAGAEEKRLKGEKENEKSAGPMRKK</sequence>
<dbReference type="Proteomes" id="UP000472727">
    <property type="component" value="Unassembled WGS sequence"/>
</dbReference>
<protein>
    <recommendedName>
        <fullName evidence="2">SET domain-containing protein</fullName>
    </recommendedName>
</protein>
<dbReference type="InterPro" id="IPR001214">
    <property type="entry name" value="SET_dom"/>
</dbReference>
<gene>
    <name evidence="5" type="ORF">TWF106_000040</name>
    <name evidence="3" type="ORF">TWF191_003696</name>
    <name evidence="4" type="ORF">TWF679_006958</name>
</gene>
<evidence type="ECO:0000313" key="8">
    <source>
        <dbReference type="Proteomes" id="UP000614610"/>
    </source>
</evidence>
<dbReference type="Gene3D" id="1.25.40.10">
    <property type="entry name" value="Tetratricopeptide repeat domain"/>
    <property type="match status" value="1"/>
</dbReference>
<feature type="domain" description="SET" evidence="2">
    <location>
        <begin position="368"/>
        <end position="562"/>
    </location>
</feature>
<dbReference type="AlphaFoldDB" id="A0A6G1MMQ5"/>
<evidence type="ECO:0000259" key="2">
    <source>
        <dbReference type="PROSITE" id="PS50280"/>
    </source>
</evidence>
<dbReference type="Pfam" id="PF00856">
    <property type="entry name" value="SET"/>
    <property type="match status" value="1"/>
</dbReference>
<evidence type="ECO:0000313" key="5">
    <source>
        <dbReference type="EMBL" id="KAF3229653.1"/>
    </source>
</evidence>
<dbReference type="PANTHER" id="PTHR47643:SF2">
    <property type="entry name" value="TPR DOMAIN PROTEIN (AFU_ORTHOLOGUE AFUA_5G12710)"/>
    <property type="match status" value="1"/>
</dbReference>
<accession>A0A6G1MMQ5</accession>
<comment type="caution">
    <text evidence="4">The sequence shown here is derived from an EMBL/GenBank/DDBJ whole genome shotgun (WGS) entry which is preliminary data.</text>
</comment>
<organism evidence="4 8">
    <name type="scientific">Orbilia oligospora</name>
    <name type="common">Nematode-trapping fungus</name>
    <name type="synonym">Arthrobotrys oligospora</name>
    <dbReference type="NCBI Taxonomy" id="2813651"/>
    <lineage>
        <taxon>Eukaryota</taxon>
        <taxon>Fungi</taxon>
        <taxon>Dikarya</taxon>
        <taxon>Ascomycota</taxon>
        <taxon>Pezizomycotina</taxon>
        <taxon>Orbiliomycetes</taxon>
        <taxon>Orbiliales</taxon>
        <taxon>Orbiliaceae</taxon>
        <taxon>Orbilia</taxon>
    </lineage>
</organism>
<dbReference type="InterPro" id="IPR046341">
    <property type="entry name" value="SET_dom_sf"/>
</dbReference>
<dbReference type="Gene3D" id="2.170.270.10">
    <property type="entry name" value="SET domain"/>
    <property type="match status" value="1"/>
</dbReference>
<feature type="compositionally biased region" description="Basic and acidic residues" evidence="1">
    <location>
        <begin position="846"/>
        <end position="875"/>
    </location>
</feature>
<evidence type="ECO:0000256" key="1">
    <source>
        <dbReference type="SAM" id="MobiDB-lite"/>
    </source>
</evidence>
<dbReference type="InterPro" id="IPR053209">
    <property type="entry name" value="Gramillin-biosynth_MTr"/>
</dbReference>
<dbReference type="EMBL" id="WIWS01000001">
    <property type="protein sequence ID" value="KAF3229653.1"/>
    <property type="molecule type" value="Genomic_DNA"/>
</dbReference>
<evidence type="ECO:0000313" key="3">
    <source>
        <dbReference type="EMBL" id="KAF3200634.1"/>
    </source>
</evidence>
<dbReference type="SUPFAM" id="SSF82199">
    <property type="entry name" value="SET domain"/>
    <property type="match status" value="1"/>
</dbReference>
<dbReference type="Proteomes" id="UP000483672">
    <property type="component" value="Unassembled WGS sequence"/>
</dbReference>
<evidence type="ECO:0000313" key="4">
    <source>
        <dbReference type="EMBL" id="KAF3221745.1"/>
    </source>
</evidence>